<comment type="similarity">
    <text evidence="2">Belongs to the PpiC/parvulin rotamase family.</text>
</comment>
<evidence type="ECO:0000259" key="6">
    <source>
        <dbReference type="Pfam" id="PF13145"/>
    </source>
</evidence>
<evidence type="ECO:0000256" key="5">
    <source>
        <dbReference type="SAM" id="MobiDB-lite"/>
    </source>
</evidence>
<dbReference type="EMBL" id="NRRY01000015">
    <property type="protein sequence ID" value="MBK1618898.1"/>
    <property type="molecule type" value="Genomic_DNA"/>
</dbReference>
<evidence type="ECO:0000313" key="7">
    <source>
        <dbReference type="EMBL" id="MBK1618898.1"/>
    </source>
</evidence>
<dbReference type="EC" id="5.2.1.8" evidence="3"/>
<keyword evidence="4" id="KW-0413">Isomerase</keyword>
<dbReference type="GO" id="GO:0003755">
    <property type="term" value="F:peptidyl-prolyl cis-trans isomerase activity"/>
    <property type="evidence" value="ECO:0007669"/>
    <property type="project" value="UniProtKB-KW"/>
</dbReference>
<dbReference type="InterPro" id="IPR000297">
    <property type="entry name" value="PPIase_PpiC"/>
</dbReference>
<dbReference type="Proteomes" id="UP001138768">
    <property type="component" value="Unassembled WGS sequence"/>
</dbReference>
<comment type="catalytic activity">
    <reaction evidence="1">
        <text>[protein]-peptidylproline (omega=180) = [protein]-peptidylproline (omega=0)</text>
        <dbReference type="Rhea" id="RHEA:16237"/>
        <dbReference type="Rhea" id="RHEA-COMP:10747"/>
        <dbReference type="Rhea" id="RHEA-COMP:10748"/>
        <dbReference type="ChEBI" id="CHEBI:83833"/>
        <dbReference type="ChEBI" id="CHEBI:83834"/>
        <dbReference type="EC" id="5.2.1.8"/>
    </reaction>
</comment>
<accession>A0A9X1B3Y1</accession>
<reference evidence="7 8" key="1">
    <citation type="journal article" date="2020" name="Microorganisms">
        <title>Osmotic Adaptation and Compatible Solute Biosynthesis of Phototrophic Bacteria as Revealed from Genome Analyses.</title>
        <authorList>
            <person name="Imhoff J.F."/>
            <person name="Rahn T."/>
            <person name="Kunzel S."/>
            <person name="Keller A."/>
            <person name="Neulinger S.C."/>
        </authorList>
    </citation>
    <scope>NUCLEOTIDE SEQUENCE [LARGE SCALE GENOMIC DNA]</scope>
    <source>
        <strain evidence="7 8">DSM 25653</strain>
    </source>
</reference>
<dbReference type="PANTHER" id="PTHR47245">
    <property type="entry name" value="PEPTIDYLPROLYL ISOMERASE"/>
    <property type="match status" value="1"/>
</dbReference>
<evidence type="ECO:0000256" key="4">
    <source>
        <dbReference type="ARBA" id="ARBA00023110"/>
    </source>
</evidence>
<dbReference type="AlphaFoldDB" id="A0A9X1B3Y1"/>
<keyword evidence="8" id="KW-1185">Reference proteome</keyword>
<proteinExistence type="inferred from homology"/>
<dbReference type="PANTHER" id="PTHR47245:SF2">
    <property type="entry name" value="PEPTIDYL-PROLYL CIS-TRANS ISOMERASE HP_0175-RELATED"/>
    <property type="match status" value="1"/>
</dbReference>
<gene>
    <name evidence="7" type="ORF">CKO42_10735</name>
</gene>
<protein>
    <recommendedName>
        <fullName evidence="3">peptidylprolyl isomerase</fullName>
        <ecNumber evidence="3">5.2.1.8</ecNumber>
    </recommendedName>
</protein>
<dbReference type="Pfam" id="PF13145">
    <property type="entry name" value="Rotamase_2"/>
    <property type="match status" value="1"/>
</dbReference>
<keyword evidence="4" id="KW-0697">Rotamase</keyword>
<organism evidence="7 8">
    <name type="scientific">Lamprobacter modestohalophilus</name>
    <dbReference type="NCBI Taxonomy" id="1064514"/>
    <lineage>
        <taxon>Bacteria</taxon>
        <taxon>Pseudomonadati</taxon>
        <taxon>Pseudomonadota</taxon>
        <taxon>Gammaproteobacteria</taxon>
        <taxon>Chromatiales</taxon>
        <taxon>Chromatiaceae</taxon>
        <taxon>Lamprobacter</taxon>
    </lineage>
</organism>
<name>A0A9X1B3Y1_9GAMM</name>
<evidence type="ECO:0000256" key="1">
    <source>
        <dbReference type="ARBA" id="ARBA00000971"/>
    </source>
</evidence>
<dbReference type="InterPro" id="IPR050245">
    <property type="entry name" value="PrsA_foldase"/>
</dbReference>
<evidence type="ECO:0000256" key="3">
    <source>
        <dbReference type="ARBA" id="ARBA00013194"/>
    </source>
</evidence>
<feature type="region of interest" description="Disordered" evidence="5">
    <location>
        <begin position="281"/>
        <end position="302"/>
    </location>
</feature>
<sequence>MRIRVNRFMQRLLREPLVHFLVLGAALFLVFNLTGETDQAGERRIVVTPGQVEQLAAQFSRTWLRPPTPSELDGLIERYVRREIYYREALAMGLGQDDPYVRNRLALKLEVLLDDLSAEAEPADTELADFLESHAERFAKPARLSFRQVYLNPERHPDPTAEARRLLETLRDGGDPNARGDVSMLIPGLAAASPDEIARHFGEDFAEALVVLEPGGWDGPVRSPYGIHLVLVTQCEPERQPALAEIRDRVLVEWRDQRRHETKEQAYQRLRERYEIVMQQDSAAPAPDTAAAQQAAQVQAGQ</sequence>
<evidence type="ECO:0000313" key="8">
    <source>
        <dbReference type="Proteomes" id="UP001138768"/>
    </source>
</evidence>
<comment type="caution">
    <text evidence="7">The sequence shown here is derived from an EMBL/GenBank/DDBJ whole genome shotgun (WGS) entry which is preliminary data.</text>
</comment>
<feature type="domain" description="PpiC" evidence="6">
    <location>
        <begin position="122"/>
        <end position="248"/>
    </location>
</feature>
<evidence type="ECO:0000256" key="2">
    <source>
        <dbReference type="ARBA" id="ARBA00007656"/>
    </source>
</evidence>